<proteinExistence type="predicted"/>
<evidence type="ECO:0000313" key="1">
    <source>
        <dbReference type="EMBL" id="OGM09170.1"/>
    </source>
</evidence>
<dbReference type="AlphaFoldDB" id="A0A1F7X259"/>
<reference evidence="1 2" key="1">
    <citation type="journal article" date="2016" name="Nat. Commun.">
        <title>Thousands of microbial genomes shed light on interconnected biogeochemical processes in an aquifer system.</title>
        <authorList>
            <person name="Anantharaman K."/>
            <person name="Brown C.T."/>
            <person name="Hug L.A."/>
            <person name="Sharon I."/>
            <person name="Castelle C.J."/>
            <person name="Probst A.J."/>
            <person name="Thomas B.C."/>
            <person name="Singh A."/>
            <person name="Wilkins M.J."/>
            <person name="Karaoz U."/>
            <person name="Brodie E.L."/>
            <person name="Williams K.H."/>
            <person name="Hubbard S.S."/>
            <person name="Banfield J.F."/>
        </authorList>
    </citation>
    <scope>NUCLEOTIDE SEQUENCE [LARGE SCALE GENOMIC DNA]</scope>
</reference>
<comment type="caution">
    <text evidence="1">The sequence shown here is derived from an EMBL/GenBank/DDBJ whole genome shotgun (WGS) entry which is preliminary data.</text>
</comment>
<sequence>MFYVKVRMIKEMGKLVPRNKLLKEDVIYPVLDVHKYKEKEGGFVTNFLIGDKDTGEMIWIPAASVLFRGYDL</sequence>
<name>A0A1F7X259_9BACT</name>
<organism evidence="1 2">
    <name type="scientific">Candidatus Woesebacteria bacterium RBG_13_36_22</name>
    <dbReference type="NCBI Taxonomy" id="1802478"/>
    <lineage>
        <taxon>Bacteria</taxon>
        <taxon>Candidatus Woeseibacteriota</taxon>
    </lineage>
</organism>
<accession>A0A1F7X259</accession>
<evidence type="ECO:0000313" key="2">
    <source>
        <dbReference type="Proteomes" id="UP000176939"/>
    </source>
</evidence>
<dbReference type="Proteomes" id="UP000176939">
    <property type="component" value="Unassembled WGS sequence"/>
</dbReference>
<gene>
    <name evidence="1" type="ORF">A2Z67_04485</name>
</gene>
<dbReference type="EMBL" id="MGFQ01000024">
    <property type="protein sequence ID" value="OGM09170.1"/>
    <property type="molecule type" value="Genomic_DNA"/>
</dbReference>
<protein>
    <submittedName>
        <fullName evidence="1">Uncharacterized protein</fullName>
    </submittedName>
</protein>